<dbReference type="InterPro" id="IPR029044">
    <property type="entry name" value="Nucleotide-diphossugar_trans"/>
</dbReference>
<feature type="domain" description="Glycosyltransferase 2-like" evidence="2">
    <location>
        <begin position="8"/>
        <end position="106"/>
    </location>
</feature>
<reference evidence="3 4" key="1">
    <citation type="journal article" date="2015" name="Genome Announc.">
        <title>Draft Genome Sequence of the Terrestrial Cyanobacterium Scytonema millei VB511283, Isolated from Eastern India.</title>
        <authorList>
            <person name="Sen D."/>
            <person name="Chandrababunaidu M.M."/>
            <person name="Singh D."/>
            <person name="Sanghi N."/>
            <person name="Ghorai A."/>
            <person name="Mishra G.P."/>
            <person name="Madduluri M."/>
            <person name="Adhikary S.P."/>
            <person name="Tripathy S."/>
        </authorList>
    </citation>
    <scope>NUCLEOTIDE SEQUENCE [LARGE SCALE GENOMIC DNA]</scope>
    <source>
        <strain evidence="3 4">VB511283</strain>
    </source>
</reference>
<dbReference type="SUPFAM" id="SSF53448">
    <property type="entry name" value="Nucleotide-diphospho-sugar transferases"/>
    <property type="match status" value="1"/>
</dbReference>
<dbReference type="AlphaFoldDB" id="A0A9X5E258"/>
<accession>A0A9X5E258</accession>
<dbReference type="OrthoDB" id="450387at2"/>
<gene>
    <name evidence="3" type="ORF">QH73_0004075</name>
</gene>
<dbReference type="Gene3D" id="3.90.550.10">
    <property type="entry name" value="Spore Coat Polysaccharide Biosynthesis Protein SpsA, Chain A"/>
    <property type="match status" value="1"/>
</dbReference>
<dbReference type="EMBL" id="JTJC03000001">
    <property type="protein sequence ID" value="NHC33848.1"/>
    <property type="molecule type" value="Genomic_DNA"/>
</dbReference>
<keyword evidence="4" id="KW-1185">Reference proteome</keyword>
<dbReference type="InterPro" id="IPR001173">
    <property type="entry name" value="Glyco_trans_2-like"/>
</dbReference>
<comment type="caution">
    <text evidence="3">The sequence shown here is derived from an EMBL/GenBank/DDBJ whole genome shotgun (WGS) entry which is preliminary data.</text>
</comment>
<keyword evidence="1" id="KW-1133">Transmembrane helix</keyword>
<keyword evidence="1" id="KW-0472">Membrane</keyword>
<evidence type="ECO:0000313" key="4">
    <source>
        <dbReference type="Proteomes" id="UP000031532"/>
    </source>
</evidence>
<keyword evidence="1" id="KW-0812">Transmembrane</keyword>
<evidence type="ECO:0000256" key="1">
    <source>
        <dbReference type="SAM" id="Phobius"/>
    </source>
</evidence>
<dbReference type="PANTHER" id="PTHR22916:SF3">
    <property type="entry name" value="UDP-GLCNAC:BETAGAL BETA-1,3-N-ACETYLGLUCOSAMINYLTRANSFERASE-LIKE PROTEIN 1"/>
    <property type="match status" value="1"/>
</dbReference>
<proteinExistence type="predicted"/>
<evidence type="ECO:0000259" key="2">
    <source>
        <dbReference type="Pfam" id="PF00535"/>
    </source>
</evidence>
<protein>
    <submittedName>
        <fullName evidence="3">Glycosyltransferase</fullName>
    </submittedName>
</protein>
<name>A0A9X5E258_9CYAN</name>
<dbReference type="GO" id="GO:0016758">
    <property type="term" value="F:hexosyltransferase activity"/>
    <property type="evidence" value="ECO:0007669"/>
    <property type="project" value="UniProtKB-ARBA"/>
</dbReference>
<evidence type="ECO:0000313" key="3">
    <source>
        <dbReference type="EMBL" id="NHC33848.1"/>
    </source>
</evidence>
<organism evidence="3 4">
    <name type="scientific">Scytonema millei VB511283</name>
    <dbReference type="NCBI Taxonomy" id="1245923"/>
    <lineage>
        <taxon>Bacteria</taxon>
        <taxon>Bacillati</taxon>
        <taxon>Cyanobacteriota</taxon>
        <taxon>Cyanophyceae</taxon>
        <taxon>Nostocales</taxon>
        <taxon>Scytonemataceae</taxon>
        <taxon>Scytonema</taxon>
    </lineage>
</organism>
<dbReference type="PANTHER" id="PTHR22916">
    <property type="entry name" value="GLYCOSYLTRANSFERASE"/>
    <property type="match status" value="1"/>
</dbReference>
<dbReference type="RefSeq" id="WP_039715328.1">
    <property type="nucleotide sequence ID" value="NZ_JTJC03000001.1"/>
</dbReference>
<feature type="transmembrane region" description="Helical" evidence="1">
    <location>
        <begin position="306"/>
        <end position="330"/>
    </location>
</feature>
<dbReference type="Pfam" id="PF00535">
    <property type="entry name" value="Glycos_transf_2"/>
    <property type="match status" value="1"/>
</dbReference>
<sequence length="359" mass="40638">MKTEILVSIIINNYNYDRFLTEAVDSALSQSYPHTEVIVVDDGSTDNSRNIIASYGNKIIPILQENGKQAAAFNSGFAISKGEIIIFLDSDDYLFPHAVERIAAIWKPQLAKVHYRLNVVDTFSQPLGYSCPQGTSLSSGDVWRNLLEVGGYASTPTSGNALNRKALEQVFPIPDEYKLTADDYLSISIPFYGEVAAIEEPLGVYRIHNSNQWALTTVTGDRFQRFVRHDLQNYSLLSEKANGLGYKLPKDLEQRAIGRLWSRIISLRLDPQNHPIPSDRSLSLVYKGIRSLWKYSHFNWQKQTIYSFWFVWVGFMPVALAKPAITWLYAPHFRPKAIAWIITKIQSRVSPATVFGSKL</sequence>
<dbReference type="Proteomes" id="UP000031532">
    <property type="component" value="Unassembled WGS sequence"/>
</dbReference>